<keyword evidence="7" id="KW-1185">Reference proteome</keyword>
<organism evidence="6 7">
    <name type="scientific">Leifsonia virtsii</name>
    <dbReference type="NCBI Taxonomy" id="3035915"/>
    <lineage>
        <taxon>Bacteria</taxon>
        <taxon>Bacillati</taxon>
        <taxon>Actinomycetota</taxon>
        <taxon>Actinomycetes</taxon>
        <taxon>Micrococcales</taxon>
        <taxon>Microbacteriaceae</taxon>
        <taxon>Leifsonia</taxon>
    </lineage>
</organism>
<name>A0ABT8J4L3_9MICO</name>
<dbReference type="PROSITE" id="PS50106">
    <property type="entry name" value="PDZ"/>
    <property type="match status" value="1"/>
</dbReference>
<keyword evidence="4" id="KW-1133">Transmembrane helix</keyword>
<keyword evidence="1" id="KW-0645">Protease</keyword>
<dbReference type="EMBL" id="JAROCB010000005">
    <property type="protein sequence ID" value="MDN4599204.1"/>
    <property type="molecule type" value="Genomic_DNA"/>
</dbReference>
<dbReference type="InterPro" id="IPR051201">
    <property type="entry name" value="Chloro_Bact_Ser_Proteases"/>
</dbReference>
<dbReference type="InterPro" id="IPR001478">
    <property type="entry name" value="PDZ"/>
</dbReference>
<evidence type="ECO:0000256" key="2">
    <source>
        <dbReference type="ARBA" id="ARBA00022801"/>
    </source>
</evidence>
<dbReference type="Proteomes" id="UP001174210">
    <property type="component" value="Unassembled WGS sequence"/>
</dbReference>
<protein>
    <submittedName>
        <fullName evidence="6">Trypsin-like peptidase domain-containing protein</fullName>
    </submittedName>
</protein>
<dbReference type="Gene3D" id="2.30.42.10">
    <property type="match status" value="1"/>
</dbReference>
<proteinExistence type="predicted"/>
<evidence type="ECO:0000256" key="1">
    <source>
        <dbReference type="ARBA" id="ARBA00022670"/>
    </source>
</evidence>
<evidence type="ECO:0000256" key="3">
    <source>
        <dbReference type="SAM" id="MobiDB-lite"/>
    </source>
</evidence>
<feature type="transmembrane region" description="Helical" evidence="4">
    <location>
        <begin position="35"/>
        <end position="57"/>
    </location>
</feature>
<feature type="compositionally biased region" description="Low complexity" evidence="3">
    <location>
        <begin position="1"/>
        <end position="20"/>
    </location>
</feature>
<evidence type="ECO:0000313" key="6">
    <source>
        <dbReference type="EMBL" id="MDN4599204.1"/>
    </source>
</evidence>
<dbReference type="Pfam" id="PF13180">
    <property type="entry name" value="PDZ_2"/>
    <property type="match status" value="1"/>
</dbReference>
<dbReference type="Gene3D" id="2.40.10.120">
    <property type="match status" value="1"/>
</dbReference>
<dbReference type="RefSeq" id="WP_301220549.1">
    <property type="nucleotide sequence ID" value="NZ_JAROCB010000005.1"/>
</dbReference>
<reference evidence="6" key="1">
    <citation type="submission" date="2023-03" db="EMBL/GenBank/DDBJ databases">
        <title>MT1 and MT2 Draft Genomes of Novel Species.</title>
        <authorList>
            <person name="Venkateswaran K."/>
        </authorList>
    </citation>
    <scope>NUCLEOTIDE SEQUENCE</scope>
    <source>
        <strain evidence="6">F6_8S_P_1A</strain>
    </source>
</reference>
<feature type="region of interest" description="Disordered" evidence="3">
    <location>
        <begin position="208"/>
        <end position="228"/>
    </location>
</feature>
<accession>A0ABT8J4L3</accession>
<dbReference type="InterPro" id="IPR036034">
    <property type="entry name" value="PDZ_sf"/>
</dbReference>
<dbReference type="InterPro" id="IPR001940">
    <property type="entry name" value="Peptidase_S1C"/>
</dbReference>
<dbReference type="InterPro" id="IPR033116">
    <property type="entry name" value="TRYPSIN_SER"/>
</dbReference>
<comment type="caution">
    <text evidence="6">The sequence shown here is derived from an EMBL/GenBank/DDBJ whole genome shotgun (WGS) entry which is preliminary data.</text>
</comment>
<sequence>MNTIDGAPATPDDPGAATTAGGDGHRASTRRRGRMVALSSALAIALVTGSAFGVAAVTGSGSPAAAHTATHVVPDVRTALGRSPYGYGGGSGFGGSASASSGGTALASATAAQEVGVVDITSQLTYAQAESAGTGIVLSSDGEILTNNHVVEGATSISVTVIATGAVYTAAVVGTDATDDVAVLQLSGASGLATAALDTSGDTVVGESVTGVGNAGGTGGTPSASPGTVTALDQTITTQAEQTAASETLSGLIETDADIQAGDSGGPLFDSSDRVIGIDTAAQEGGSTVAGYAIPIEDALAIAAGIEAGQASSTVTIGYPAFLGVEVASDLADGTATGAAISGVVDGGPAAEAGLVAGDTITAIDGAAVSSAQELTTALASHRPGQTVAVTWADQDGASHTADVTLAQGPVA</sequence>
<feature type="region of interest" description="Disordered" evidence="3">
    <location>
        <begin position="1"/>
        <end position="32"/>
    </location>
</feature>
<dbReference type="SUPFAM" id="SSF50156">
    <property type="entry name" value="PDZ domain-like"/>
    <property type="match status" value="1"/>
</dbReference>
<feature type="domain" description="PDZ" evidence="5">
    <location>
        <begin position="318"/>
        <end position="371"/>
    </location>
</feature>
<evidence type="ECO:0000313" key="7">
    <source>
        <dbReference type="Proteomes" id="UP001174210"/>
    </source>
</evidence>
<dbReference type="PROSITE" id="PS00135">
    <property type="entry name" value="TRYPSIN_SER"/>
    <property type="match status" value="1"/>
</dbReference>
<dbReference type="PRINTS" id="PR00834">
    <property type="entry name" value="PROTEASES2C"/>
</dbReference>
<dbReference type="PANTHER" id="PTHR43343">
    <property type="entry name" value="PEPTIDASE S12"/>
    <property type="match status" value="1"/>
</dbReference>
<keyword evidence="4" id="KW-0812">Transmembrane</keyword>
<dbReference type="PANTHER" id="PTHR43343:SF3">
    <property type="entry name" value="PROTEASE DO-LIKE 8, CHLOROPLASTIC"/>
    <property type="match status" value="1"/>
</dbReference>
<dbReference type="Pfam" id="PF13365">
    <property type="entry name" value="Trypsin_2"/>
    <property type="match status" value="1"/>
</dbReference>
<dbReference type="InterPro" id="IPR009003">
    <property type="entry name" value="Peptidase_S1_PA"/>
</dbReference>
<keyword evidence="2" id="KW-0378">Hydrolase</keyword>
<dbReference type="SUPFAM" id="SSF50494">
    <property type="entry name" value="Trypsin-like serine proteases"/>
    <property type="match status" value="1"/>
</dbReference>
<gene>
    <name evidence="6" type="ORF">P5G59_18780</name>
</gene>
<evidence type="ECO:0000259" key="5">
    <source>
        <dbReference type="PROSITE" id="PS50106"/>
    </source>
</evidence>
<dbReference type="SMART" id="SM00228">
    <property type="entry name" value="PDZ"/>
    <property type="match status" value="1"/>
</dbReference>
<evidence type="ECO:0000256" key="4">
    <source>
        <dbReference type="SAM" id="Phobius"/>
    </source>
</evidence>
<keyword evidence="4" id="KW-0472">Membrane</keyword>